<gene>
    <name evidence="2" type="ORF">EV147_4294</name>
</gene>
<proteinExistence type="predicted"/>
<dbReference type="EMBL" id="SGXM01000008">
    <property type="protein sequence ID" value="RZT31795.1"/>
    <property type="molecule type" value="Genomic_DNA"/>
</dbReference>
<dbReference type="Proteomes" id="UP000291078">
    <property type="component" value="Unassembled WGS sequence"/>
</dbReference>
<reference evidence="2 3" key="1">
    <citation type="journal article" date="2015" name="Stand. Genomic Sci.">
        <title>Genomic Encyclopedia of Bacterial and Archaeal Type Strains, Phase III: the genomes of soil and plant-associated and newly described type strains.</title>
        <authorList>
            <person name="Whitman W.B."/>
            <person name="Woyke T."/>
            <person name="Klenk H.P."/>
            <person name="Zhou Y."/>
            <person name="Lilburn T.G."/>
            <person name="Beck B.J."/>
            <person name="De Vos P."/>
            <person name="Vandamme P."/>
            <person name="Eisen J.A."/>
            <person name="Garrity G."/>
            <person name="Hugenholtz P."/>
            <person name="Kyrpides N.C."/>
        </authorList>
    </citation>
    <scope>NUCLEOTIDE SEQUENCE [LARGE SCALE GENOMIC DNA]</scope>
    <source>
        <strain evidence="2 3">ASC-9842</strain>
    </source>
</reference>
<dbReference type="OrthoDB" id="9813053at2"/>
<dbReference type="RefSeq" id="WP_130393201.1">
    <property type="nucleotide sequence ID" value="NZ_SGXM01000008.1"/>
</dbReference>
<sequence length="186" mass="21423">MFDETKLAQAAAYLVDKRNGRMSHLKLIKLLYLADREALRRYESPITGDNYVAMSHGPVLSRTLDLMNGFVPPNAEGWAGWLSDVQNYEVTTIRPVYREVLDHLSDAEIGVLHDTFERYGHMTRWELRDLTHDPKQIPEWHDPKGTSRPIHLGRVLEAVGKPPALAQRIREELEARQNLDDLFARL</sequence>
<protein>
    <submittedName>
        <fullName evidence="2">Uncharacterized protein DUF4065</fullName>
    </submittedName>
</protein>
<keyword evidence="3" id="KW-1185">Reference proteome</keyword>
<evidence type="ECO:0000259" key="1">
    <source>
        <dbReference type="Pfam" id="PF13274"/>
    </source>
</evidence>
<evidence type="ECO:0000313" key="3">
    <source>
        <dbReference type="Proteomes" id="UP000291078"/>
    </source>
</evidence>
<comment type="caution">
    <text evidence="2">The sequence shown here is derived from an EMBL/GenBank/DDBJ whole genome shotgun (WGS) entry which is preliminary data.</text>
</comment>
<dbReference type="Pfam" id="PF13274">
    <property type="entry name" value="SocA_Panacea"/>
    <property type="match status" value="1"/>
</dbReference>
<organism evidence="2 3">
    <name type="scientific">Cupriavidus agavae</name>
    <dbReference type="NCBI Taxonomy" id="1001822"/>
    <lineage>
        <taxon>Bacteria</taxon>
        <taxon>Pseudomonadati</taxon>
        <taxon>Pseudomonadota</taxon>
        <taxon>Betaproteobacteria</taxon>
        <taxon>Burkholderiales</taxon>
        <taxon>Burkholderiaceae</taxon>
        <taxon>Cupriavidus</taxon>
    </lineage>
</organism>
<accession>A0A4Q7RF01</accession>
<dbReference type="AlphaFoldDB" id="A0A4Q7RF01"/>
<evidence type="ECO:0000313" key="2">
    <source>
        <dbReference type="EMBL" id="RZT31795.1"/>
    </source>
</evidence>
<dbReference type="InterPro" id="IPR025272">
    <property type="entry name" value="SocA_Panacea"/>
</dbReference>
<feature type="domain" description="Antitoxin SocA-like Panacea" evidence="1">
    <location>
        <begin position="27"/>
        <end position="135"/>
    </location>
</feature>
<name>A0A4Q7RF01_9BURK</name>